<accession>A0A225WYF8</accession>
<keyword evidence="2" id="KW-1185">Reference proteome</keyword>
<name>A0A225WYF8_9STRA</name>
<reference evidence="2" key="1">
    <citation type="submission" date="2017-03" db="EMBL/GenBank/DDBJ databases">
        <title>Phytopthora megakarya and P. palmivora, two closely related causual agents of cacao black pod achieved similar genome size and gene model numbers by different mechanisms.</title>
        <authorList>
            <person name="Ali S."/>
            <person name="Shao J."/>
            <person name="Larry D.J."/>
            <person name="Kronmiller B."/>
            <person name="Shen D."/>
            <person name="Strem M.D."/>
            <person name="Melnick R.L."/>
            <person name="Guiltinan M.J."/>
            <person name="Tyler B.M."/>
            <person name="Meinhardt L.W."/>
            <person name="Bailey B.A."/>
        </authorList>
    </citation>
    <scope>NUCLEOTIDE SEQUENCE [LARGE SCALE GENOMIC DNA]</scope>
    <source>
        <strain evidence="2">zdho120</strain>
    </source>
</reference>
<evidence type="ECO:0000313" key="1">
    <source>
        <dbReference type="EMBL" id="OWZ22696.1"/>
    </source>
</evidence>
<sequence length="528" mass="61488">MGERTVENNGDIEMLVQIIFSSKLLKRIGQLNEPLMFRDAENPIKEEWREWEQNAQTLEPQPLQCSFILEPMIIGFTGYKFRRGIRSVFKLWYWIIISLGTIFQKDDANNVRLRKLFMKVTLDCTRRYKEIGSDQVNYRKLRRQQHDRISLWLTFTRPRNVEALSSVMMQSQVAREVSLGDMTDVNGSITWWKWLTYALFFRRARTCLSFESIPLTTCSIKNMSTEDIEAFSRVLVSKHSKEELFKSTCDLVDEQDATLKANTAVRWEFDERNEPVLNSQVVAFPSATSHARTFNDNGESECVNAIIPGYGRCQVQRGNLVFQESRNQRSFSPLESLKLGFGGFDVPVPNSAGMDMDVNMVLERYPNLQTLFLRSYQIHPKFNFAEYQASRPPTPRISFISDSIFALTQELSNTDSEFTKCMERLEIRQHIDSDDQIQRLNNECMAILRMLEKIIGWNICCYCTPGSTIDRTQSILSDIPTRKRHTSQLQRHILDFDLDNMTGKFGIVGNGFFKYFFLYEVIFYTSMK</sequence>
<comment type="caution">
    <text evidence="1">The sequence shown here is derived from an EMBL/GenBank/DDBJ whole genome shotgun (WGS) entry which is preliminary data.</text>
</comment>
<dbReference type="AlphaFoldDB" id="A0A225WYF8"/>
<organism evidence="1 2">
    <name type="scientific">Phytophthora megakarya</name>
    <dbReference type="NCBI Taxonomy" id="4795"/>
    <lineage>
        <taxon>Eukaryota</taxon>
        <taxon>Sar</taxon>
        <taxon>Stramenopiles</taxon>
        <taxon>Oomycota</taxon>
        <taxon>Peronosporomycetes</taxon>
        <taxon>Peronosporales</taxon>
        <taxon>Peronosporaceae</taxon>
        <taxon>Phytophthora</taxon>
    </lineage>
</organism>
<dbReference type="EMBL" id="NBNE01000116">
    <property type="protein sequence ID" value="OWZ22696.1"/>
    <property type="molecule type" value="Genomic_DNA"/>
</dbReference>
<evidence type="ECO:0000313" key="2">
    <source>
        <dbReference type="Proteomes" id="UP000198211"/>
    </source>
</evidence>
<protein>
    <submittedName>
        <fullName evidence="1">Uncharacterized protein</fullName>
    </submittedName>
</protein>
<proteinExistence type="predicted"/>
<gene>
    <name evidence="1" type="ORF">PHMEG_0002548</name>
</gene>
<dbReference type="Proteomes" id="UP000198211">
    <property type="component" value="Unassembled WGS sequence"/>
</dbReference>
<dbReference type="OrthoDB" id="108594at2759"/>